<keyword evidence="2 7" id="KW-1003">Cell membrane</keyword>
<dbReference type="GO" id="GO:0016740">
    <property type="term" value="F:transferase activity"/>
    <property type="evidence" value="ECO:0007669"/>
    <property type="project" value="UniProtKB-KW"/>
</dbReference>
<dbReference type="RefSeq" id="WP_283400641.1">
    <property type="nucleotide sequence ID" value="NZ_FXUB01000003.1"/>
</dbReference>
<keyword evidence="6 7" id="KW-0472">Membrane</keyword>
<keyword evidence="4 7" id="KW-0812">Transmembrane</keyword>
<keyword evidence="3 7" id="KW-0808">Transferase</keyword>
<dbReference type="PANTHER" id="PTHR30589:SF0">
    <property type="entry name" value="PHOSPHATIDYLGLYCEROL--PROLIPOPROTEIN DIACYLGLYCERYL TRANSFERASE"/>
    <property type="match status" value="1"/>
</dbReference>
<comment type="similarity">
    <text evidence="1 7">Belongs to the Lgt family.</text>
</comment>
<feature type="transmembrane region" description="Helical" evidence="7">
    <location>
        <begin position="79"/>
        <end position="103"/>
    </location>
</feature>
<accession>A0ABY1NMY1</accession>
<evidence type="ECO:0000256" key="3">
    <source>
        <dbReference type="ARBA" id="ARBA00022679"/>
    </source>
</evidence>
<evidence type="ECO:0000313" key="9">
    <source>
        <dbReference type="Proteomes" id="UP001157911"/>
    </source>
</evidence>
<gene>
    <name evidence="7" type="primary">lgt</name>
    <name evidence="8" type="ORF">SAMN06265339_1182</name>
</gene>
<dbReference type="EMBL" id="FXUB01000003">
    <property type="protein sequence ID" value="SMP13849.1"/>
    <property type="molecule type" value="Genomic_DNA"/>
</dbReference>
<dbReference type="InterPro" id="IPR001640">
    <property type="entry name" value="Lgt"/>
</dbReference>
<evidence type="ECO:0000256" key="6">
    <source>
        <dbReference type="ARBA" id="ARBA00023136"/>
    </source>
</evidence>
<comment type="caution">
    <text evidence="8">The sequence shown here is derived from an EMBL/GenBank/DDBJ whole genome shotgun (WGS) entry which is preliminary data.</text>
</comment>
<proteinExistence type="inferred from homology"/>
<evidence type="ECO:0000313" key="8">
    <source>
        <dbReference type="EMBL" id="SMP13849.1"/>
    </source>
</evidence>
<comment type="function">
    <text evidence="7">Catalyzes the transfer of the diacylglyceryl group from phosphatidylglycerol to the sulfhydryl group of the N-terminal cysteine of a prolipoprotein, the first step in the formation of mature lipoproteins.</text>
</comment>
<keyword evidence="5 7" id="KW-1133">Transmembrane helix</keyword>
<dbReference type="HAMAP" id="MF_01147">
    <property type="entry name" value="Lgt"/>
    <property type="match status" value="1"/>
</dbReference>
<comment type="subcellular location">
    <subcellularLocation>
        <location evidence="7">Cell membrane</location>
        <topology evidence="7">Multi-pass membrane protein</topology>
    </subcellularLocation>
</comment>
<comment type="pathway">
    <text evidence="7">Protein modification; lipoprotein biosynthesis (diacylglyceryl transfer).</text>
</comment>
<evidence type="ECO:0000256" key="7">
    <source>
        <dbReference type="HAMAP-Rule" id="MF_01147"/>
    </source>
</evidence>
<keyword evidence="9" id="KW-1185">Reference proteome</keyword>
<feature type="transmembrane region" description="Helical" evidence="7">
    <location>
        <begin position="169"/>
        <end position="186"/>
    </location>
</feature>
<organism evidence="8 9">
    <name type="scientific">Desulfurobacterium pacificum</name>
    <dbReference type="NCBI Taxonomy" id="240166"/>
    <lineage>
        <taxon>Bacteria</taxon>
        <taxon>Pseudomonadati</taxon>
        <taxon>Aquificota</taxon>
        <taxon>Aquificia</taxon>
        <taxon>Desulfurobacteriales</taxon>
        <taxon>Desulfurobacteriaceae</taxon>
        <taxon>Desulfurobacterium</taxon>
    </lineage>
</organism>
<feature type="transmembrane region" description="Helical" evidence="7">
    <location>
        <begin position="48"/>
        <end position="67"/>
    </location>
</feature>
<evidence type="ECO:0000256" key="2">
    <source>
        <dbReference type="ARBA" id="ARBA00022475"/>
    </source>
</evidence>
<feature type="binding site" evidence="7">
    <location>
        <position position="129"/>
    </location>
    <ligand>
        <name>a 1,2-diacyl-sn-glycero-3-phospho-(1'-sn-glycerol)</name>
        <dbReference type="ChEBI" id="CHEBI:64716"/>
    </ligand>
</feature>
<evidence type="ECO:0000256" key="5">
    <source>
        <dbReference type="ARBA" id="ARBA00022989"/>
    </source>
</evidence>
<reference evidence="8 9" key="1">
    <citation type="submission" date="2017-05" db="EMBL/GenBank/DDBJ databases">
        <authorList>
            <person name="Varghese N."/>
            <person name="Submissions S."/>
        </authorList>
    </citation>
    <scope>NUCLEOTIDE SEQUENCE [LARGE SCALE GENOMIC DNA]</scope>
    <source>
        <strain evidence="8 9">DSM 15522</strain>
    </source>
</reference>
<dbReference type="NCBIfam" id="TIGR00544">
    <property type="entry name" value="lgt"/>
    <property type="match status" value="1"/>
</dbReference>
<dbReference type="EC" id="2.5.1.145" evidence="7"/>
<feature type="transmembrane region" description="Helical" evidence="7">
    <location>
        <begin position="228"/>
        <end position="244"/>
    </location>
</feature>
<evidence type="ECO:0000256" key="1">
    <source>
        <dbReference type="ARBA" id="ARBA00007150"/>
    </source>
</evidence>
<protein>
    <recommendedName>
        <fullName evidence="7">Phosphatidylglycerol--prolipoprotein diacylglyceryl transferase</fullName>
        <ecNumber evidence="7">2.5.1.145</ecNumber>
    </recommendedName>
</protein>
<sequence length="254" mass="28502">MHPILFKIGPITIYTYGVMVALGIFFGSLALMKLAEKEGLNTKDIADTAFWSVIAGMIGARLFFFLYNPEYLNPWYRIFFFWQGGLVWYGGVIFGAITAIYFIRKRKIPVWKFADITSIALSIGLGFGRIGCTMAGCCYGKVCHAPFAIVFHNPHSAAPLNVPLYPTQPISSLANFLIAGILYLLYKRRKATGEIFGFYLILYGIFRFLIEFWRATPKDILGTFSNNQVISIIMVAVGIAIVIYRRKNAEALNG</sequence>
<feature type="transmembrane region" description="Helical" evidence="7">
    <location>
        <begin position="110"/>
        <end position="130"/>
    </location>
</feature>
<comment type="catalytic activity">
    <reaction evidence="7">
        <text>L-cysteinyl-[prolipoprotein] + a 1,2-diacyl-sn-glycero-3-phospho-(1'-sn-glycerol) = an S-1,2-diacyl-sn-glyceryl-L-cysteinyl-[prolipoprotein] + sn-glycerol 1-phosphate + H(+)</text>
        <dbReference type="Rhea" id="RHEA:56712"/>
        <dbReference type="Rhea" id="RHEA-COMP:14679"/>
        <dbReference type="Rhea" id="RHEA-COMP:14680"/>
        <dbReference type="ChEBI" id="CHEBI:15378"/>
        <dbReference type="ChEBI" id="CHEBI:29950"/>
        <dbReference type="ChEBI" id="CHEBI:57685"/>
        <dbReference type="ChEBI" id="CHEBI:64716"/>
        <dbReference type="ChEBI" id="CHEBI:140658"/>
        <dbReference type="EC" id="2.5.1.145"/>
    </reaction>
</comment>
<feature type="transmembrane region" description="Helical" evidence="7">
    <location>
        <begin position="198"/>
        <end position="216"/>
    </location>
</feature>
<dbReference type="Proteomes" id="UP001157911">
    <property type="component" value="Unassembled WGS sequence"/>
</dbReference>
<dbReference type="Pfam" id="PF01790">
    <property type="entry name" value="LGT"/>
    <property type="match status" value="1"/>
</dbReference>
<dbReference type="PANTHER" id="PTHR30589">
    <property type="entry name" value="PROLIPOPROTEIN DIACYLGLYCERYL TRANSFERASE"/>
    <property type="match status" value="1"/>
</dbReference>
<evidence type="ECO:0000256" key="4">
    <source>
        <dbReference type="ARBA" id="ARBA00022692"/>
    </source>
</evidence>
<feature type="transmembrane region" description="Helical" evidence="7">
    <location>
        <begin position="13"/>
        <end position="36"/>
    </location>
</feature>
<name>A0ABY1NMY1_9BACT</name>